<dbReference type="GeneID" id="83184577"/>
<accession>A0A9W9JAA7</accession>
<dbReference type="SUPFAM" id="SSF53474">
    <property type="entry name" value="alpha/beta-Hydrolases"/>
    <property type="match status" value="1"/>
</dbReference>
<gene>
    <name evidence="2" type="ORF">N7498_010220</name>
</gene>
<comment type="caution">
    <text evidence="2">The sequence shown here is derived from an EMBL/GenBank/DDBJ whole genome shotgun (WGS) entry which is preliminary data.</text>
</comment>
<sequence>MLHELTSSVPTCLEPPIADRAWNAAARDIDQVRYWVYATDWYKAAESNFCAYYWTPAPPGQDQGAFHQSEIMYALNALYANADTYPFTETDYRIQEKMSAYWANFAKTLDPNLANSANGSQLVMELGNYFGNMPIAKKAQVEFIMDWYHQQIPS</sequence>
<protein>
    <submittedName>
        <fullName evidence="2">Carboxylesterase</fullName>
    </submittedName>
</protein>
<dbReference type="RefSeq" id="XP_058304175.1">
    <property type="nucleotide sequence ID" value="XM_058457276.1"/>
</dbReference>
<evidence type="ECO:0000313" key="2">
    <source>
        <dbReference type="EMBL" id="KAJ5191235.1"/>
    </source>
</evidence>
<dbReference type="OrthoDB" id="408631at2759"/>
<dbReference type="AlphaFoldDB" id="A0A9W9JAA7"/>
<proteinExistence type="predicted"/>
<dbReference type="Proteomes" id="UP001150904">
    <property type="component" value="Unassembled WGS sequence"/>
</dbReference>
<organism evidence="2 3">
    <name type="scientific">Penicillium cinerascens</name>
    <dbReference type="NCBI Taxonomy" id="70096"/>
    <lineage>
        <taxon>Eukaryota</taxon>
        <taxon>Fungi</taxon>
        <taxon>Dikarya</taxon>
        <taxon>Ascomycota</taxon>
        <taxon>Pezizomycotina</taxon>
        <taxon>Eurotiomycetes</taxon>
        <taxon>Eurotiomycetidae</taxon>
        <taxon>Eurotiales</taxon>
        <taxon>Aspergillaceae</taxon>
        <taxon>Penicillium</taxon>
    </lineage>
</organism>
<dbReference type="GO" id="GO:0017000">
    <property type="term" value="P:antibiotic biosynthetic process"/>
    <property type="evidence" value="ECO:0007669"/>
    <property type="project" value="UniProtKB-ARBA"/>
</dbReference>
<dbReference type="InterPro" id="IPR002018">
    <property type="entry name" value="CarbesteraseB"/>
</dbReference>
<dbReference type="Gene3D" id="3.40.50.1820">
    <property type="entry name" value="alpha/beta hydrolase"/>
    <property type="match status" value="1"/>
</dbReference>
<evidence type="ECO:0000313" key="3">
    <source>
        <dbReference type="Proteomes" id="UP001150904"/>
    </source>
</evidence>
<dbReference type="GO" id="GO:0072330">
    <property type="term" value="P:monocarboxylic acid biosynthetic process"/>
    <property type="evidence" value="ECO:0007669"/>
    <property type="project" value="UniProtKB-ARBA"/>
</dbReference>
<evidence type="ECO:0000259" key="1">
    <source>
        <dbReference type="Pfam" id="PF00135"/>
    </source>
</evidence>
<dbReference type="EMBL" id="JAPQKR010000016">
    <property type="protein sequence ID" value="KAJ5191235.1"/>
    <property type="molecule type" value="Genomic_DNA"/>
</dbReference>
<name>A0A9W9JAA7_9EURO</name>
<reference evidence="2" key="1">
    <citation type="submission" date="2022-12" db="EMBL/GenBank/DDBJ databases">
        <authorList>
            <person name="Petersen C."/>
        </authorList>
    </citation>
    <scope>NUCLEOTIDE SEQUENCE</scope>
    <source>
        <strain evidence="2">IBT 15544</strain>
    </source>
</reference>
<dbReference type="Pfam" id="PF00135">
    <property type="entry name" value="COesterase"/>
    <property type="match status" value="1"/>
</dbReference>
<reference evidence="2" key="2">
    <citation type="journal article" date="2023" name="IMA Fungus">
        <title>Comparative genomic study of the Penicillium genus elucidates a diverse pangenome and 15 lateral gene transfer events.</title>
        <authorList>
            <person name="Petersen C."/>
            <person name="Sorensen T."/>
            <person name="Nielsen M.R."/>
            <person name="Sondergaard T.E."/>
            <person name="Sorensen J.L."/>
            <person name="Fitzpatrick D.A."/>
            <person name="Frisvad J.C."/>
            <person name="Nielsen K.L."/>
        </authorList>
    </citation>
    <scope>NUCLEOTIDE SEQUENCE</scope>
    <source>
        <strain evidence="2">IBT 15544</strain>
    </source>
</reference>
<keyword evidence="3" id="KW-1185">Reference proteome</keyword>
<dbReference type="InterPro" id="IPR029058">
    <property type="entry name" value="AB_hydrolase_fold"/>
</dbReference>
<feature type="domain" description="Carboxylesterase type B" evidence="1">
    <location>
        <begin position="36"/>
        <end position="115"/>
    </location>
</feature>